<evidence type="ECO:0000259" key="2">
    <source>
        <dbReference type="Pfam" id="PF01361"/>
    </source>
</evidence>
<dbReference type="EMBL" id="CAKJTI010000012">
    <property type="protein sequence ID" value="CAG9613395.1"/>
    <property type="molecule type" value="Genomic_DNA"/>
</dbReference>
<dbReference type="InterPro" id="IPR014347">
    <property type="entry name" value="Tautomerase/MIF_sf"/>
</dbReference>
<dbReference type="Proteomes" id="UP000789423">
    <property type="component" value="Unassembled WGS sequence"/>
</dbReference>
<dbReference type="SUPFAM" id="SSF55331">
    <property type="entry name" value="Tautomerase/MIF"/>
    <property type="match status" value="1"/>
</dbReference>
<evidence type="ECO:0000313" key="3">
    <source>
        <dbReference type="EMBL" id="CAG9613395.1"/>
    </source>
</evidence>
<comment type="caution">
    <text evidence="3">The sequence shown here is derived from an EMBL/GenBank/DDBJ whole genome shotgun (WGS) entry which is preliminary data.</text>
</comment>
<evidence type="ECO:0000313" key="4">
    <source>
        <dbReference type="Proteomes" id="UP000789423"/>
    </source>
</evidence>
<reference evidence="3 4" key="1">
    <citation type="submission" date="2021-10" db="EMBL/GenBank/DDBJ databases">
        <authorList>
            <person name="Criscuolo A."/>
        </authorList>
    </citation>
    <scope>NUCLEOTIDE SEQUENCE [LARGE SCALE GENOMIC DNA]</scope>
    <source>
        <strain evidence="4">CIP 111899</strain>
    </source>
</reference>
<feature type="domain" description="4-oxalocrotonate tautomerase-like" evidence="2">
    <location>
        <begin position="67"/>
        <end position="114"/>
    </location>
</feature>
<dbReference type="PANTHER" id="PTHR38460">
    <property type="entry name" value="TAUTOMERASE YOLI-RELATED"/>
    <property type="match status" value="1"/>
</dbReference>
<gene>
    <name evidence="3" type="ORF">BACCIP111899_02610</name>
</gene>
<dbReference type="Pfam" id="PF01361">
    <property type="entry name" value="Tautomerase"/>
    <property type="match status" value="1"/>
</dbReference>
<dbReference type="InterPro" id="IPR037479">
    <property type="entry name" value="Tauto_MSAD"/>
</dbReference>
<dbReference type="InterPro" id="IPR004370">
    <property type="entry name" value="4-OT-like_dom"/>
</dbReference>
<evidence type="ECO:0000256" key="1">
    <source>
        <dbReference type="ARBA" id="ARBA00023235"/>
    </source>
</evidence>
<accession>A0ABN8A0I5</accession>
<dbReference type="RefSeq" id="WP_230575471.1">
    <property type="nucleotide sequence ID" value="NZ_CAKJTI010000012.1"/>
</dbReference>
<dbReference type="PANTHER" id="PTHR38460:SF1">
    <property type="entry name" value="TAUTOMERASE YOLI-RELATED"/>
    <property type="match status" value="1"/>
</dbReference>
<organism evidence="3 4">
    <name type="scientific">Bacillus rhizoplanae</name>
    <dbReference type="NCBI Taxonomy" id="2880966"/>
    <lineage>
        <taxon>Bacteria</taxon>
        <taxon>Bacillati</taxon>
        <taxon>Bacillota</taxon>
        <taxon>Bacilli</taxon>
        <taxon>Bacillales</taxon>
        <taxon>Bacillaceae</taxon>
        <taxon>Bacillus</taxon>
    </lineage>
</organism>
<dbReference type="Gene3D" id="3.30.429.10">
    <property type="entry name" value="Macrophage Migration Inhibitory Factor"/>
    <property type="match status" value="1"/>
</dbReference>
<name>A0ABN8A0I5_9BACI</name>
<sequence>MPLVKIYLKKRNGIDKKLIAFTVREILKDVFKVPANDGPVKFFEIDESDWFMPDGWEEEKVFIELLILPGRKKETKAKLLKEITEQVSNILKINKNAIIITLHEPSLDNWGFKGGQQASQIGVTFKLDV</sequence>
<keyword evidence="4" id="KW-1185">Reference proteome</keyword>
<protein>
    <recommendedName>
        <fullName evidence="2">4-oxalocrotonate tautomerase-like domain-containing protein</fullName>
    </recommendedName>
</protein>
<keyword evidence="1" id="KW-0413">Isomerase</keyword>
<proteinExistence type="predicted"/>